<evidence type="ECO:0000313" key="5">
    <source>
        <dbReference type="EMBL" id="KDP45670.1"/>
    </source>
</evidence>
<keyword evidence="1 2" id="KW-0103">Bromodomain</keyword>
<evidence type="ECO:0000313" key="6">
    <source>
        <dbReference type="Proteomes" id="UP000027138"/>
    </source>
</evidence>
<dbReference type="InterPro" id="IPR001487">
    <property type="entry name" value="Bromodomain"/>
</dbReference>
<feature type="domain" description="Bromo" evidence="4">
    <location>
        <begin position="109"/>
        <end position="179"/>
    </location>
</feature>
<evidence type="ECO:0000256" key="2">
    <source>
        <dbReference type="PROSITE-ProRule" id="PRU00035"/>
    </source>
</evidence>
<dbReference type="STRING" id="180498.A0A067LLM7"/>
<evidence type="ECO:0000259" key="4">
    <source>
        <dbReference type="PROSITE" id="PS50014"/>
    </source>
</evidence>
<reference evidence="5 6" key="1">
    <citation type="journal article" date="2014" name="PLoS ONE">
        <title>Global Analysis of Gene Expression Profiles in Physic Nut (Jatropha curcas L.) Seedlings Exposed to Salt Stress.</title>
        <authorList>
            <person name="Zhang L."/>
            <person name="Zhang C."/>
            <person name="Wu P."/>
            <person name="Chen Y."/>
            <person name="Li M."/>
            <person name="Jiang H."/>
            <person name="Wu G."/>
        </authorList>
    </citation>
    <scope>NUCLEOTIDE SEQUENCE [LARGE SCALE GENOMIC DNA]</scope>
    <source>
        <strain evidence="6">cv. GZQX0401</strain>
        <tissue evidence="5">Young leaves</tissue>
    </source>
</reference>
<feature type="region of interest" description="Disordered" evidence="3">
    <location>
        <begin position="30"/>
        <end position="93"/>
    </location>
</feature>
<dbReference type="PROSITE" id="PS50014">
    <property type="entry name" value="BROMODOMAIN_2"/>
    <property type="match status" value="1"/>
</dbReference>
<feature type="compositionally biased region" description="Basic residues" evidence="3">
    <location>
        <begin position="48"/>
        <end position="57"/>
    </location>
</feature>
<organism evidence="5 6">
    <name type="scientific">Jatropha curcas</name>
    <name type="common">Barbados nut</name>
    <dbReference type="NCBI Taxonomy" id="180498"/>
    <lineage>
        <taxon>Eukaryota</taxon>
        <taxon>Viridiplantae</taxon>
        <taxon>Streptophyta</taxon>
        <taxon>Embryophyta</taxon>
        <taxon>Tracheophyta</taxon>
        <taxon>Spermatophyta</taxon>
        <taxon>Magnoliopsida</taxon>
        <taxon>eudicotyledons</taxon>
        <taxon>Gunneridae</taxon>
        <taxon>Pentapetalae</taxon>
        <taxon>rosids</taxon>
        <taxon>fabids</taxon>
        <taxon>Malpighiales</taxon>
        <taxon>Euphorbiaceae</taxon>
        <taxon>Crotonoideae</taxon>
        <taxon>Jatropheae</taxon>
        <taxon>Jatropha</taxon>
    </lineage>
</organism>
<dbReference type="CDD" id="cd04369">
    <property type="entry name" value="Bromodomain"/>
    <property type="match status" value="1"/>
</dbReference>
<accession>A0A067LLM7</accession>
<feature type="compositionally biased region" description="Polar residues" evidence="3">
    <location>
        <begin position="58"/>
        <end position="67"/>
    </location>
</feature>
<dbReference type="Gene3D" id="1.20.920.10">
    <property type="entry name" value="Bromodomain-like"/>
    <property type="match status" value="1"/>
</dbReference>
<dbReference type="SMART" id="SM00297">
    <property type="entry name" value="BROMO"/>
    <property type="match status" value="1"/>
</dbReference>
<proteinExistence type="predicted"/>
<sequence length="530" mass="59202">MRRKEAIAGSRRSARISALEEKARELALQRRAKQLAASSSPPLPLPAARKRGRKRKSLQSVVVNSVTPHKEGEDPKHEDNATKAEMENLSSSQGMPKKETLEFILDVLQRRDTQEIFAQPVDPQQVADYYNIIKEPMDFGTMRAKLQEGMYTSFEQFERDVFLISSNAMKFNSSTTVYYTEARAISELAERLFRSLRTEPESFQLEYTRTRRRSGKKPQVEVATDANKPSASKHGLPLNHKRVNYQPFAFKPRIGQTNNQFLSSKKSHQGNGRSLLNSSEIEKRMTYLPQNFFRTENDKIISSVYNMPKQLAHAPIACGQYRESLMQFVKDLGPAAQIAANKKLGKYFLQNPYSNQISNPSGSYKGKMVCTNGGLGEDANYSSSKANYNSDLLMASLMQISAVQDKANHTPSGSYYPLTGYENLPVPPPPPPPLPPLPPPSVMVSSSLLYPNGEAGPSNAVPAPAPAPAPAPSWGSPSMLLKGSTHQEMPSFRRMNYVQGEPIEELFWNPQAQQFNFMNGKLQPDLNLQL</sequence>
<feature type="region of interest" description="Disordered" evidence="3">
    <location>
        <begin position="208"/>
        <end position="238"/>
    </location>
</feature>
<dbReference type="AlphaFoldDB" id="A0A067LLM7"/>
<evidence type="ECO:0000256" key="3">
    <source>
        <dbReference type="SAM" id="MobiDB-lite"/>
    </source>
</evidence>
<dbReference type="PANTHER" id="PTHR22881">
    <property type="entry name" value="BROMODOMAIN CONTAINING PROTEIN"/>
    <property type="match status" value="1"/>
</dbReference>
<dbReference type="OrthoDB" id="21449at2759"/>
<dbReference type="PRINTS" id="PR00503">
    <property type="entry name" value="BROMODOMAIN"/>
</dbReference>
<dbReference type="Pfam" id="PF00439">
    <property type="entry name" value="Bromodomain"/>
    <property type="match status" value="1"/>
</dbReference>
<evidence type="ECO:0000256" key="1">
    <source>
        <dbReference type="ARBA" id="ARBA00023117"/>
    </source>
</evidence>
<dbReference type="PANTHER" id="PTHR22881:SF26">
    <property type="entry name" value="BROMODOMAIN CONTAINING PROTEIN, EXPRESSED"/>
    <property type="match status" value="1"/>
</dbReference>
<keyword evidence="6" id="KW-1185">Reference proteome</keyword>
<feature type="compositionally biased region" description="Basic and acidic residues" evidence="3">
    <location>
        <begin position="68"/>
        <end position="86"/>
    </location>
</feature>
<dbReference type="InterPro" id="IPR051831">
    <property type="entry name" value="Bromodomain_contain_prot"/>
</dbReference>
<name>A0A067LLM7_JATCU</name>
<dbReference type="SUPFAM" id="SSF47370">
    <property type="entry name" value="Bromodomain"/>
    <property type="match status" value="1"/>
</dbReference>
<dbReference type="InterPro" id="IPR036427">
    <property type="entry name" value="Bromodomain-like_sf"/>
</dbReference>
<feature type="region of interest" description="Disordered" evidence="3">
    <location>
        <begin position="455"/>
        <end position="478"/>
    </location>
</feature>
<dbReference type="Proteomes" id="UP000027138">
    <property type="component" value="Unassembled WGS sequence"/>
</dbReference>
<gene>
    <name evidence="5" type="ORF">JCGZ_17277</name>
</gene>
<dbReference type="EMBL" id="KK914227">
    <property type="protein sequence ID" value="KDP45670.1"/>
    <property type="molecule type" value="Genomic_DNA"/>
</dbReference>
<protein>
    <recommendedName>
        <fullName evidence="4">Bromo domain-containing protein</fullName>
    </recommendedName>
</protein>